<accession>A0AAF0YI72</accession>
<dbReference type="GeneID" id="87811735"/>
<dbReference type="GO" id="GO:0005739">
    <property type="term" value="C:mitochondrion"/>
    <property type="evidence" value="ECO:0007669"/>
    <property type="project" value="TreeGrafter"/>
</dbReference>
<dbReference type="GO" id="GO:0004741">
    <property type="term" value="F:[pyruvate dehydrogenase (acetyl-transferring)]-phosphatase activity"/>
    <property type="evidence" value="ECO:0007669"/>
    <property type="project" value="TreeGrafter"/>
</dbReference>
<keyword evidence="3" id="KW-1185">Reference proteome</keyword>
<dbReference type="Proteomes" id="UP000827549">
    <property type="component" value="Chromosome 6"/>
</dbReference>
<dbReference type="AlphaFoldDB" id="A0AAF0YI72"/>
<name>A0AAF0YI72_9TREE</name>
<dbReference type="EMBL" id="CP086719">
    <property type="protein sequence ID" value="WOO85071.1"/>
    <property type="molecule type" value="Genomic_DNA"/>
</dbReference>
<dbReference type="PANTHER" id="PTHR13832">
    <property type="entry name" value="PROTEIN PHOSPHATASE 2C"/>
    <property type="match status" value="1"/>
</dbReference>
<dbReference type="Gene3D" id="3.60.40.10">
    <property type="entry name" value="PPM-type phosphatase domain"/>
    <property type="match status" value="1"/>
</dbReference>
<dbReference type="InterPro" id="IPR001932">
    <property type="entry name" value="PPM-type_phosphatase-like_dom"/>
</dbReference>
<dbReference type="InterPro" id="IPR015655">
    <property type="entry name" value="PP2C"/>
</dbReference>
<organism evidence="2 3">
    <name type="scientific">Vanrija pseudolonga</name>
    <dbReference type="NCBI Taxonomy" id="143232"/>
    <lineage>
        <taxon>Eukaryota</taxon>
        <taxon>Fungi</taxon>
        <taxon>Dikarya</taxon>
        <taxon>Basidiomycota</taxon>
        <taxon>Agaricomycotina</taxon>
        <taxon>Tremellomycetes</taxon>
        <taxon>Trichosporonales</taxon>
        <taxon>Trichosporonaceae</taxon>
        <taxon>Vanrija</taxon>
    </lineage>
</organism>
<dbReference type="SUPFAM" id="SSF81606">
    <property type="entry name" value="PP2C-like"/>
    <property type="match status" value="1"/>
</dbReference>
<evidence type="ECO:0000313" key="3">
    <source>
        <dbReference type="Proteomes" id="UP000827549"/>
    </source>
</evidence>
<evidence type="ECO:0000313" key="2">
    <source>
        <dbReference type="EMBL" id="WOO85071.1"/>
    </source>
</evidence>
<dbReference type="RefSeq" id="XP_062631097.1">
    <property type="nucleotide sequence ID" value="XM_062775113.1"/>
</dbReference>
<dbReference type="PANTHER" id="PTHR13832:SF792">
    <property type="entry name" value="GM14286P"/>
    <property type="match status" value="1"/>
</dbReference>
<reference evidence="2" key="1">
    <citation type="submission" date="2023-10" db="EMBL/GenBank/DDBJ databases">
        <authorList>
            <person name="Noh H."/>
        </authorList>
    </citation>
    <scope>NUCLEOTIDE SEQUENCE</scope>
    <source>
        <strain evidence="2">DUCC4014</strain>
    </source>
</reference>
<dbReference type="InterPro" id="IPR036457">
    <property type="entry name" value="PPM-type-like_dom_sf"/>
</dbReference>
<dbReference type="PROSITE" id="PS51746">
    <property type="entry name" value="PPM_2"/>
    <property type="match status" value="1"/>
</dbReference>
<feature type="domain" description="PPM-type phosphatase" evidence="1">
    <location>
        <begin position="154"/>
        <end position="545"/>
    </location>
</feature>
<dbReference type="CDD" id="cd00143">
    <property type="entry name" value="PP2Cc"/>
    <property type="match status" value="1"/>
</dbReference>
<proteinExistence type="predicted"/>
<dbReference type="Pfam" id="PF00481">
    <property type="entry name" value="PP2C"/>
    <property type="match status" value="1"/>
</dbReference>
<gene>
    <name evidence="2" type="primary">SPAC10F6.17c</name>
    <name evidence="2" type="ORF">LOC62_06G008571</name>
</gene>
<dbReference type="SMART" id="SM00332">
    <property type="entry name" value="PP2Cc"/>
    <property type="match status" value="1"/>
</dbReference>
<sequence length="549" mass="60147">MLSRTPTHALRAVRLAPHMRAGVRATPVRFSTGNSGNKQSPMTIRRNAIVAGTLLVASAALYYYEWKSMGLAGPEKTEPGFTVTINTSAGVKTWNFQRKPEAELEAMLHEHEETTAVGRKGNPVVKWDTNHVASNEPCEDRSAGDIVPRGQAKGWWVTGDVEGKANHPGHRDLVLLSVIDGHAGDATSQLLSKTLHPTIALYLAGLQAGIVPGRSWYDKLTDVLTWAKVWSPLNVSRVLQTAYVQLDDNICQAPIRQLPSLLAAEDAVEARQKFVALAQPAAAGAVTATAFVDAENDGLYVAVAGDCRAVAGWQVADGSWRCDVLTEDQMGENPREVARMRSEHPSYEADTVIRNGRVQGGLQPTRAFGDAVYKWTSAQSQAVADVFRAEGAKPRASRPWNFTPPYVTARPEVSHRTLHQGEEKLKFLVLATDGLWDRITSEEATLLMAAYIANPKRPDVGKKTLAEEFTVKTTEPRPYPVEDLPGKGKRTDGQWAFEGDENAATHLIRNALGGGDRKLRGELLSLHGKVSRYMRDDMTVNVVFFDDEE</sequence>
<evidence type="ECO:0000259" key="1">
    <source>
        <dbReference type="PROSITE" id="PS51746"/>
    </source>
</evidence>
<protein>
    <submittedName>
        <fullName evidence="2">Protein phosphatase 2Cc</fullName>
    </submittedName>
</protein>